<keyword evidence="4" id="KW-1185">Reference proteome</keyword>
<gene>
    <name evidence="3" type="ORF">AFERRI_10567</name>
    <name evidence="2" type="ORF">AFERRI_400285</name>
</gene>
<dbReference type="RefSeq" id="WP_035193015.1">
    <property type="nucleotide sequence ID" value="NZ_CCCS020000035.1"/>
</dbReference>
<feature type="chain" id="PRO_5001588371" description="Outer membrane protein beta-barrel domain-containing protein" evidence="1">
    <location>
        <begin position="35"/>
        <end position="213"/>
    </location>
</feature>
<name>A0A060UVF1_9PROT</name>
<evidence type="ECO:0008006" key="5">
    <source>
        <dbReference type="Google" id="ProtNLM"/>
    </source>
</evidence>
<dbReference type="Proteomes" id="UP000193925">
    <property type="component" value="Chromosome AFERRI"/>
</dbReference>
<organism evidence="2">
    <name type="scientific">Acidithiobacillus ferrivorans</name>
    <dbReference type="NCBI Taxonomy" id="160808"/>
    <lineage>
        <taxon>Bacteria</taxon>
        <taxon>Pseudomonadati</taxon>
        <taxon>Pseudomonadota</taxon>
        <taxon>Acidithiobacillia</taxon>
        <taxon>Acidithiobacillales</taxon>
        <taxon>Acidithiobacillaceae</taxon>
        <taxon>Acidithiobacillus</taxon>
    </lineage>
</organism>
<dbReference type="AlphaFoldDB" id="A0A060UVF1"/>
<reference evidence="2" key="2">
    <citation type="submission" date="2014-07" db="EMBL/GenBank/DDBJ databases">
        <title>Initial genome analysis of the psychrotolerant acidophile Acidithiobacillus ferrivorans CF27: insights into iron and sulfur oxidation pathways and into biofilm formation.</title>
        <authorList>
            <person name="Talla E."/>
            <person name="Hedrich S."/>
            <person name="Mangenot S."/>
            <person name="Ji B."/>
            <person name="Johnson D.B."/>
            <person name="Barbe V."/>
            <person name="Bonnefoy V."/>
        </authorList>
    </citation>
    <scope>NUCLEOTIDE SEQUENCE [LARGE SCALE GENOMIC DNA]</scope>
    <source>
        <strain evidence="2">CF27</strain>
    </source>
</reference>
<feature type="signal peptide" evidence="1">
    <location>
        <begin position="1"/>
        <end position="34"/>
    </location>
</feature>
<accession>A0A060UVF1</accession>
<reference evidence="2" key="1">
    <citation type="submission" date="2014-03" db="EMBL/GenBank/DDBJ databases">
        <authorList>
            <person name="Genoscope - CEA"/>
        </authorList>
    </citation>
    <scope>NUCLEOTIDE SEQUENCE [LARGE SCALE GENOMIC DNA]</scope>
    <source>
        <strain evidence="2">CF27</strain>
    </source>
</reference>
<proteinExistence type="predicted"/>
<dbReference type="EMBL" id="CCCS020000035">
    <property type="protein sequence ID" value="CDQ10504.1"/>
    <property type="molecule type" value="Genomic_DNA"/>
</dbReference>
<keyword evidence="1" id="KW-0732">Signal</keyword>
<evidence type="ECO:0000313" key="4">
    <source>
        <dbReference type="Proteomes" id="UP000193925"/>
    </source>
</evidence>
<evidence type="ECO:0000256" key="1">
    <source>
        <dbReference type="SAM" id="SignalP"/>
    </source>
</evidence>
<reference evidence="3 4" key="3">
    <citation type="submission" date="2017-03" db="EMBL/GenBank/DDBJ databases">
        <authorList>
            <person name="Regsiter A."/>
            <person name="William W."/>
        </authorList>
    </citation>
    <scope>NUCLEOTIDE SEQUENCE [LARGE SCALE GENOMIC DNA]</scope>
    <source>
        <strain evidence="3">PRJEB5721</strain>
    </source>
</reference>
<protein>
    <recommendedName>
        <fullName evidence="5">Outer membrane protein beta-barrel domain-containing protein</fullName>
    </recommendedName>
</protein>
<sequence>MFNSCIRKLHHHKTYSRLAVSALFISLIPATAMADSVGVYGGASNFALRNITPEIGIIARAAITHGINLRVSLRHATANSDINGGAANVFSTRLTDYFALNQSGTFKVGPYVGNQYLSYGHLYNNAVGGGLGASWKTPYEFTLAAHAGALYGLDGTIGENLKCAGNLFEVGGRMSVPVSHSWSLFALGGFERYVGNGNALTSINGGAGAAYHF</sequence>
<dbReference type="EMBL" id="LT841305">
    <property type="protein sequence ID" value="SMH64534.1"/>
    <property type="molecule type" value="Genomic_DNA"/>
</dbReference>
<evidence type="ECO:0000313" key="3">
    <source>
        <dbReference type="EMBL" id="SMH64534.1"/>
    </source>
</evidence>
<evidence type="ECO:0000313" key="2">
    <source>
        <dbReference type="EMBL" id="CDQ10504.1"/>
    </source>
</evidence>